<dbReference type="InterPro" id="IPR036322">
    <property type="entry name" value="WD40_repeat_dom_sf"/>
</dbReference>
<feature type="repeat" description="WD" evidence="3">
    <location>
        <begin position="58"/>
        <end position="92"/>
    </location>
</feature>
<evidence type="ECO:0000313" key="5">
    <source>
        <dbReference type="Proteomes" id="UP000246991"/>
    </source>
</evidence>
<dbReference type="STRING" id="42249.A0A317SPT4"/>
<dbReference type="PANTHER" id="PTHR22889:SF0">
    <property type="entry name" value="WD REPEAT-CONTAINING PROTEIN 89"/>
    <property type="match status" value="1"/>
</dbReference>
<dbReference type="OrthoDB" id="25131at2759"/>
<dbReference type="Proteomes" id="UP000246991">
    <property type="component" value="Unassembled WGS sequence"/>
</dbReference>
<proteinExistence type="predicted"/>
<dbReference type="Gene3D" id="2.130.10.10">
    <property type="entry name" value="YVTN repeat-like/Quinoprotein amine dehydrogenase"/>
    <property type="match status" value="1"/>
</dbReference>
<dbReference type="SUPFAM" id="SSF50978">
    <property type="entry name" value="WD40 repeat-like"/>
    <property type="match status" value="1"/>
</dbReference>
<reference evidence="4 5" key="1">
    <citation type="submission" date="2018-03" db="EMBL/GenBank/DDBJ databases">
        <title>Genomes of Pezizomycetes fungi and the evolution of truffles.</title>
        <authorList>
            <person name="Murat C."/>
            <person name="Payen T."/>
            <person name="Noel B."/>
            <person name="Kuo A."/>
            <person name="Martin F.M."/>
        </authorList>
    </citation>
    <scope>NUCLEOTIDE SEQUENCE [LARGE SCALE GENOMIC DNA]</scope>
    <source>
        <strain evidence="4">091103-1</strain>
    </source>
</reference>
<dbReference type="PROSITE" id="PS50082">
    <property type="entry name" value="WD_REPEATS_2"/>
    <property type="match status" value="1"/>
</dbReference>
<dbReference type="AlphaFoldDB" id="A0A317SPT4"/>
<dbReference type="InterPro" id="IPR001680">
    <property type="entry name" value="WD40_rpt"/>
</dbReference>
<dbReference type="EMBL" id="PYWC01000033">
    <property type="protein sequence ID" value="PWW76435.1"/>
    <property type="molecule type" value="Genomic_DNA"/>
</dbReference>
<protein>
    <submittedName>
        <fullName evidence="4">Uncharacterized protein</fullName>
    </submittedName>
</protein>
<keyword evidence="2" id="KW-0677">Repeat</keyword>
<evidence type="ECO:0000313" key="4">
    <source>
        <dbReference type="EMBL" id="PWW76435.1"/>
    </source>
</evidence>
<dbReference type="PROSITE" id="PS00678">
    <property type="entry name" value="WD_REPEATS_1"/>
    <property type="match status" value="1"/>
</dbReference>
<accession>A0A317SPT4</accession>
<gene>
    <name evidence="4" type="ORF">C7212DRAFT_187227</name>
</gene>
<dbReference type="SMART" id="SM00320">
    <property type="entry name" value="WD40"/>
    <property type="match status" value="2"/>
</dbReference>
<comment type="caution">
    <text evidence="4">The sequence shown here is derived from an EMBL/GenBank/DDBJ whole genome shotgun (WGS) entry which is preliminary data.</text>
</comment>
<keyword evidence="5" id="KW-1185">Reference proteome</keyword>
<sequence>MPPRTFHRTSASDLSTPPGTYIYTLAPLSATHLAASTSSSSSLVTFSKSTLTPVATIPHAHTNITSLSAYPASPQTLLTSGTDGLIKLWDLRCSPPAAQASKINVGAPALCASANAQGGIIAGTEMQDRVSRVCVWDGRMVGEKPTWVFAESHGDDVSFVGFAGGEEGERWGVSGGMDGLVSVFDLLAEKEARGKGDDDERALWQVVNVGASVHRAGFLNAGGGGGGAAGKGEWVFGVSTDESLVLRSFNHAPGREEEEDAAGEVAGDVGDVRKRLDCEYVVDVLRVGGTGTGGIVVAGNKEFGKQRVDLIPLGWAGGRWGFTSEDKVRLQGGHGEEVCRGVWVDDDVGLLSSPLSSPGLRRRRRGKGTDGW</sequence>
<dbReference type="InterPro" id="IPR019775">
    <property type="entry name" value="WD40_repeat_CS"/>
</dbReference>
<dbReference type="PANTHER" id="PTHR22889">
    <property type="entry name" value="WD REPEAT-CONTAINING PROTEIN 89"/>
    <property type="match status" value="1"/>
</dbReference>
<name>A0A317SPT4_9PEZI</name>
<dbReference type="InterPro" id="IPR015943">
    <property type="entry name" value="WD40/YVTN_repeat-like_dom_sf"/>
</dbReference>
<evidence type="ECO:0000256" key="3">
    <source>
        <dbReference type="PROSITE-ProRule" id="PRU00221"/>
    </source>
</evidence>
<dbReference type="InterPro" id="IPR039328">
    <property type="entry name" value="WDR89"/>
</dbReference>
<evidence type="ECO:0000256" key="2">
    <source>
        <dbReference type="ARBA" id="ARBA00022737"/>
    </source>
</evidence>
<organism evidence="4 5">
    <name type="scientific">Tuber magnatum</name>
    <name type="common">white Piedmont truffle</name>
    <dbReference type="NCBI Taxonomy" id="42249"/>
    <lineage>
        <taxon>Eukaryota</taxon>
        <taxon>Fungi</taxon>
        <taxon>Dikarya</taxon>
        <taxon>Ascomycota</taxon>
        <taxon>Pezizomycotina</taxon>
        <taxon>Pezizomycetes</taxon>
        <taxon>Pezizales</taxon>
        <taxon>Tuberaceae</taxon>
        <taxon>Tuber</taxon>
    </lineage>
</organism>
<keyword evidence="1 3" id="KW-0853">WD repeat</keyword>
<evidence type="ECO:0000256" key="1">
    <source>
        <dbReference type="ARBA" id="ARBA00022574"/>
    </source>
</evidence>